<dbReference type="GeneID" id="63726023"/>
<reference evidence="2" key="1">
    <citation type="journal article" date="2017" name="Genome Biol.">
        <title>Comparative genomics reveals high biological diversity and specific adaptations in the industrially and medically important fungal genus Aspergillus.</title>
        <authorList>
            <person name="de Vries R.P."/>
            <person name="Riley R."/>
            <person name="Wiebenga A."/>
            <person name="Aguilar-Osorio G."/>
            <person name="Amillis S."/>
            <person name="Uchima C.A."/>
            <person name="Anderluh G."/>
            <person name="Asadollahi M."/>
            <person name="Askin M."/>
            <person name="Barry K."/>
            <person name="Battaglia E."/>
            <person name="Bayram O."/>
            <person name="Benocci T."/>
            <person name="Braus-Stromeyer S.A."/>
            <person name="Caldana C."/>
            <person name="Canovas D."/>
            <person name="Cerqueira G.C."/>
            <person name="Chen F."/>
            <person name="Chen W."/>
            <person name="Choi C."/>
            <person name="Clum A."/>
            <person name="Dos Santos R.A."/>
            <person name="Damasio A.R."/>
            <person name="Diallinas G."/>
            <person name="Emri T."/>
            <person name="Fekete E."/>
            <person name="Flipphi M."/>
            <person name="Freyberg S."/>
            <person name="Gallo A."/>
            <person name="Gournas C."/>
            <person name="Habgood R."/>
            <person name="Hainaut M."/>
            <person name="Harispe M.L."/>
            <person name="Henrissat B."/>
            <person name="Hilden K.S."/>
            <person name="Hope R."/>
            <person name="Hossain A."/>
            <person name="Karabika E."/>
            <person name="Karaffa L."/>
            <person name="Karanyi Z."/>
            <person name="Krasevec N."/>
            <person name="Kuo A."/>
            <person name="Kusch H."/>
            <person name="LaButti K."/>
            <person name="Lagendijk E.L."/>
            <person name="Lapidus A."/>
            <person name="Levasseur A."/>
            <person name="Lindquist E."/>
            <person name="Lipzen A."/>
            <person name="Logrieco A.F."/>
            <person name="MacCabe A."/>
            <person name="Maekelae M.R."/>
            <person name="Malavazi I."/>
            <person name="Melin P."/>
            <person name="Meyer V."/>
            <person name="Mielnichuk N."/>
            <person name="Miskei M."/>
            <person name="Molnar A.P."/>
            <person name="Mule G."/>
            <person name="Ngan C.Y."/>
            <person name="Orejas M."/>
            <person name="Orosz E."/>
            <person name="Ouedraogo J.P."/>
            <person name="Overkamp K.M."/>
            <person name="Park H.-S."/>
            <person name="Perrone G."/>
            <person name="Piumi F."/>
            <person name="Punt P.J."/>
            <person name="Ram A.F."/>
            <person name="Ramon A."/>
            <person name="Rauscher S."/>
            <person name="Record E."/>
            <person name="Riano-Pachon D.M."/>
            <person name="Robert V."/>
            <person name="Roehrig J."/>
            <person name="Ruller R."/>
            <person name="Salamov A."/>
            <person name="Salih N.S."/>
            <person name="Samson R.A."/>
            <person name="Sandor E."/>
            <person name="Sanguinetti M."/>
            <person name="Schuetze T."/>
            <person name="Sepcic K."/>
            <person name="Shelest E."/>
            <person name="Sherlock G."/>
            <person name="Sophianopoulou V."/>
            <person name="Squina F.M."/>
            <person name="Sun H."/>
            <person name="Susca A."/>
            <person name="Todd R.B."/>
            <person name="Tsang A."/>
            <person name="Unkles S.E."/>
            <person name="van de Wiele N."/>
            <person name="van Rossen-Uffink D."/>
            <person name="Oliveira J.V."/>
            <person name="Vesth T.C."/>
            <person name="Visser J."/>
            <person name="Yu J.-H."/>
            <person name="Zhou M."/>
            <person name="Andersen M.R."/>
            <person name="Archer D.B."/>
            <person name="Baker S.E."/>
            <person name="Benoit I."/>
            <person name="Brakhage A.A."/>
            <person name="Braus G.H."/>
            <person name="Fischer R."/>
            <person name="Frisvad J.C."/>
            <person name="Goldman G.H."/>
            <person name="Houbraken J."/>
            <person name="Oakley B."/>
            <person name="Pocsi I."/>
            <person name="Scazzocchio C."/>
            <person name="Seiboth B."/>
            <person name="vanKuyk P.A."/>
            <person name="Wortman J."/>
            <person name="Dyer P.S."/>
            <person name="Grigoriev I.V."/>
        </authorList>
    </citation>
    <scope>NUCLEOTIDE SEQUENCE [LARGE SCALE GENOMIC DNA]</scope>
    <source>
        <strain evidence="2">CBS 583.65</strain>
    </source>
</reference>
<dbReference type="VEuPathDB" id="FungiDB:ASPVEDRAFT_31636"/>
<accession>A0A1L9PUP6</accession>
<dbReference type="RefSeq" id="XP_040671003.1">
    <property type="nucleotide sequence ID" value="XM_040810512.1"/>
</dbReference>
<gene>
    <name evidence="1" type="ORF">ASPVEDRAFT_31636</name>
</gene>
<dbReference type="AlphaFoldDB" id="A0A1L9PUP6"/>
<proteinExistence type="predicted"/>
<dbReference type="EMBL" id="KV878132">
    <property type="protein sequence ID" value="OJJ05241.1"/>
    <property type="molecule type" value="Genomic_DNA"/>
</dbReference>
<sequence>MLCTSYETMCPRCKHHFKALRKTAASAADLEYTPNTFPVVFTCTQKIPVPVRRGTLMQAVYEQRRRTVTELKERLANHFHRPVNVYDDFDEGEFRFCEKTTVTYKILVDFPGVIANPNGWASWISQSMYSIKFYELVVRSDGGKNACPKAIVKPEEYQWDGCVPENKGHLCWTRLEFFLGRQGLVPFI</sequence>
<evidence type="ECO:0000313" key="1">
    <source>
        <dbReference type="EMBL" id="OJJ05241.1"/>
    </source>
</evidence>
<organism evidence="1 2">
    <name type="scientific">Aspergillus versicolor CBS 583.65</name>
    <dbReference type="NCBI Taxonomy" id="1036611"/>
    <lineage>
        <taxon>Eukaryota</taxon>
        <taxon>Fungi</taxon>
        <taxon>Dikarya</taxon>
        <taxon>Ascomycota</taxon>
        <taxon>Pezizomycotina</taxon>
        <taxon>Eurotiomycetes</taxon>
        <taxon>Eurotiomycetidae</taxon>
        <taxon>Eurotiales</taxon>
        <taxon>Aspergillaceae</taxon>
        <taxon>Aspergillus</taxon>
        <taxon>Aspergillus subgen. Nidulantes</taxon>
    </lineage>
</organism>
<protein>
    <submittedName>
        <fullName evidence="1">Uncharacterized protein</fullName>
    </submittedName>
</protein>
<dbReference type="OrthoDB" id="4432777at2759"/>
<name>A0A1L9PUP6_ASPVE</name>
<evidence type="ECO:0000313" key="2">
    <source>
        <dbReference type="Proteomes" id="UP000184073"/>
    </source>
</evidence>
<dbReference type="Proteomes" id="UP000184073">
    <property type="component" value="Unassembled WGS sequence"/>
</dbReference>
<keyword evidence="2" id="KW-1185">Reference proteome</keyword>